<protein>
    <submittedName>
        <fullName evidence="2">Uncharacterized protein</fullName>
    </submittedName>
</protein>
<organism evidence="2 3">
    <name type="scientific">Mollisia scopiformis</name>
    <name type="common">Conifer needle endophyte fungus</name>
    <name type="synonym">Phialocephala scopiformis</name>
    <dbReference type="NCBI Taxonomy" id="149040"/>
    <lineage>
        <taxon>Eukaryota</taxon>
        <taxon>Fungi</taxon>
        <taxon>Dikarya</taxon>
        <taxon>Ascomycota</taxon>
        <taxon>Pezizomycotina</taxon>
        <taxon>Leotiomycetes</taxon>
        <taxon>Helotiales</taxon>
        <taxon>Mollisiaceae</taxon>
        <taxon>Mollisia</taxon>
    </lineage>
</organism>
<feature type="region of interest" description="Disordered" evidence="1">
    <location>
        <begin position="1"/>
        <end position="28"/>
    </location>
</feature>
<proteinExistence type="predicted"/>
<evidence type="ECO:0000256" key="1">
    <source>
        <dbReference type="SAM" id="MobiDB-lite"/>
    </source>
</evidence>
<dbReference type="OrthoDB" id="3444944at2759"/>
<evidence type="ECO:0000313" key="3">
    <source>
        <dbReference type="Proteomes" id="UP000070700"/>
    </source>
</evidence>
<dbReference type="KEGG" id="psco:LY89DRAFT_738917"/>
<sequence length="170" mass="19612">MAEKTSEVALNAAPSSSDEPPPPYHESATTNPGFCELAFRERQANSVSKGGMSAAEYFQPCNACGFVCGDEIPQVYKTGWLDWVDPSVNFRWESHVAVEKKEGEARKEMLGCWICWEYNQQWTEPMPVKEWYKHMRRHFFVEGYRICKAKTGAMQRRRNCDLKHCPKIHS</sequence>
<dbReference type="Proteomes" id="UP000070700">
    <property type="component" value="Unassembled WGS sequence"/>
</dbReference>
<name>A0A194WV69_MOLSC</name>
<reference evidence="2 3" key="1">
    <citation type="submission" date="2015-10" db="EMBL/GenBank/DDBJ databases">
        <title>Full genome of DAOMC 229536 Phialocephala scopiformis, a fungal endophyte of spruce producing the potent anti-insectan compound rugulosin.</title>
        <authorList>
            <consortium name="DOE Joint Genome Institute"/>
            <person name="Walker A.K."/>
            <person name="Frasz S.L."/>
            <person name="Seifert K.A."/>
            <person name="Miller J.D."/>
            <person name="Mondo S.J."/>
            <person name="Labutti K."/>
            <person name="Lipzen A."/>
            <person name="Dockter R."/>
            <person name="Kennedy M."/>
            <person name="Grigoriev I.V."/>
            <person name="Spatafora J.W."/>
        </authorList>
    </citation>
    <scope>NUCLEOTIDE SEQUENCE [LARGE SCALE GENOMIC DNA]</scope>
    <source>
        <strain evidence="2 3">CBS 120377</strain>
    </source>
</reference>
<accession>A0A194WV69</accession>
<keyword evidence="3" id="KW-1185">Reference proteome</keyword>
<gene>
    <name evidence="2" type="ORF">LY89DRAFT_738917</name>
</gene>
<dbReference type="GeneID" id="28830143"/>
<dbReference type="EMBL" id="KQ947426">
    <property type="protein sequence ID" value="KUJ11482.1"/>
    <property type="molecule type" value="Genomic_DNA"/>
</dbReference>
<dbReference type="AlphaFoldDB" id="A0A194WV69"/>
<evidence type="ECO:0000313" key="2">
    <source>
        <dbReference type="EMBL" id="KUJ11482.1"/>
    </source>
</evidence>
<dbReference type="RefSeq" id="XP_018065837.1">
    <property type="nucleotide sequence ID" value="XM_018220417.1"/>
</dbReference>
<dbReference type="InParanoid" id="A0A194WV69"/>